<dbReference type="PANTHER" id="PTHR21367:SF1">
    <property type="entry name" value="ARGINYL-TRNA--PROTEIN TRANSFERASE 1"/>
    <property type="match status" value="1"/>
</dbReference>
<comment type="similarity">
    <text evidence="1">Belongs to the R-transferase family.</text>
</comment>
<name>A0A8H8DAQ5_9ASCO</name>
<organism evidence="7 8">
    <name type="scientific">Candida metapsilosis</name>
    <dbReference type="NCBI Taxonomy" id="273372"/>
    <lineage>
        <taxon>Eukaryota</taxon>
        <taxon>Fungi</taxon>
        <taxon>Dikarya</taxon>
        <taxon>Ascomycota</taxon>
        <taxon>Saccharomycotina</taxon>
        <taxon>Pichiomycetes</taxon>
        <taxon>Debaryomycetaceae</taxon>
        <taxon>Candida/Lodderomyces clade</taxon>
        <taxon>Candida</taxon>
    </lineage>
</organism>
<dbReference type="SUPFAM" id="SSF55729">
    <property type="entry name" value="Acyl-CoA N-acyltransferases (Nat)"/>
    <property type="match status" value="1"/>
</dbReference>
<dbReference type="GeneID" id="93653236"/>
<protein>
    <recommendedName>
        <fullName evidence="2">arginyltransferase</fullName>
        <ecNumber evidence="2">2.3.2.8</ecNumber>
    </recommendedName>
</protein>
<dbReference type="InterPro" id="IPR007471">
    <property type="entry name" value="N-end_Aminoacyl_Trfase_N"/>
</dbReference>
<evidence type="ECO:0000256" key="1">
    <source>
        <dbReference type="ARBA" id="ARBA00009991"/>
    </source>
</evidence>
<sequence length="471" mass="54050">MIFSAPLYIKERHCGYCNDTKEDYYALESQTKESSSRDPTHGNKEKQSILVGSSISSMTCQNYDELMNQGFRRSGTFLYKSDLLRTCCRLYTIRTNMSFFKPLKKQRKAVNKFIKEICPDDSVLSSTAKNSFNLDRLVEAQVKSTRFKIKYEPSKFSVEKFKLYKKYQVAVHNDDPSDITEKSFTRFLCDSPFMSSEKKGSDAQWQSLDINNWSTESKEKRIGPTHACYYLDDKLIAISVLDFIPSGVSSIYFIWDPDYAHLSLGTISGINELQMCQALGYDWYYLGYYVEDCDKMNYKAKFGGEILDVCSETYYPLEDVRPYLANGRLFVVGTIGETKSGQELDCEATGNTKSGSIGEVNYNAAEDVFGSDEVYENAEKEAKQLRIDYDIKRTDEYKLPQVMPGLIPLKKIREWLDDDIIDDDTIVKINMFGGVHKFQLGSLNHEGRGFYIDCVRLFGLEKMKDSTMILQ</sequence>
<feature type="domain" description="N-end rule aminoacyl transferase C-terminal" evidence="6">
    <location>
        <begin position="159"/>
        <end position="303"/>
    </location>
</feature>
<evidence type="ECO:0000259" key="5">
    <source>
        <dbReference type="Pfam" id="PF04376"/>
    </source>
</evidence>
<dbReference type="RefSeq" id="XP_067546092.1">
    <property type="nucleotide sequence ID" value="XM_067693697.1"/>
</dbReference>
<evidence type="ECO:0000256" key="3">
    <source>
        <dbReference type="ARBA" id="ARBA00022679"/>
    </source>
</evidence>
<dbReference type="Proteomes" id="UP000669133">
    <property type="component" value="Unassembled WGS sequence"/>
</dbReference>
<dbReference type="AlphaFoldDB" id="A0A8H8DAQ5"/>
<evidence type="ECO:0000313" key="8">
    <source>
        <dbReference type="Proteomes" id="UP000669133"/>
    </source>
</evidence>
<dbReference type="InterPro" id="IPR007472">
    <property type="entry name" value="N-end_Aminoacyl_Trfase_C"/>
</dbReference>
<reference evidence="7 8" key="1">
    <citation type="submission" date="2020-12" db="EMBL/GenBank/DDBJ databases">
        <title>Effect of drift, selection, and recombination on the evolution of hybrid genomes in Candida yeast pathogens.</title>
        <authorList>
            <person name="Mixao V."/>
            <person name="Ksiezopolska E."/>
            <person name="Saus E."/>
            <person name="Boekhout T."/>
            <person name="Gacser A."/>
            <person name="Gabaldon T."/>
        </authorList>
    </citation>
    <scope>NUCLEOTIDE SEQUENCE [LARGE SCALE GENOMIC DNA]</scope>
    <source>
        <strain evidence="7 8">BP57</strain>
    </source>
</reference>
<dbReference type="InterPro" id="IPR030700">
    <property type="entry name" value="N-end_Aminoacyl_Trfase"/>
</dbReference>
<evidence type="ECO:0000313" key="7">
    <source>
        <dbReference type="EMBL" id="KAG5416976.1"/>
    </source>
</evidence>
<keyword evidence="4" id="KW-0012">Acyltransferase</keyword>
<dbReference type="EMBL" id="JAEOAQ010000007">
    <property type="protein sequence ID" value="KAG5416976.1"/>
    <property type="molecule type" value="Genomic_DNA"/>
</dbReference>
<evidence type="ECO:0000256" key="4">
    <source>
        <dbReference type="ARBA" id="ARBA00023315"/>
    </source>
</evidence>
<proteinExistence type="inferred from homology"/>
<keyword evidence="3" id="KW-0808">Transferase</keyword>
<accession>A0A8H8DAQ5</accession>
<evidence type="ECO:0000259" key="6">
    <source>
        <dbReference type="Pfam" id="PF04377"/>
    </source>
</evidence>
<comment type="caution">
    <text evidence="7">The sequence shown here is derived from an EMBL/GenBank/DDBJ whole genome shotgun (WGS) entry which is preliminary data.</text>
</comment>
<dbReference type="PANTHER" id="PTHR21367">
    <property type="entry name" value="ARGININE-TRNA-PROTEIN TRANSFERASE 1"/>
    <property type="match status" value="1"/>
</dbReference>
<dbReference type="InterPro" id="IPR016181">
    <property type="entry name" value="Acyl_CoA_acyltransferase"/>
</dbReference>
<keyword evidence="8" id="KW-1185">Reference proteome</keyword>
<dbReference type="GO" id="GO:0004057">
    <property type="term" value="F:arginyl-tRNA--protein transferase activity"/>
    <property type="evidence" value="ECO:0007669"/>
    <property type="project" value="UniProtKB-EC"/>
</dbReference>
<dbReference type="Pfam" id="PF04377">
    <property type="entry name" value="ATE_C"/>
    <property type="match status" value="1"/>
</dbReference>
<evidence type="ECO:0000256" key="2">
    <source>
        <dbReference type="ARBA" id="ARBA00012025"/>
    </source>
</evidence>
<dbReference type="GO" id="GO:0005737">
    <property type="term" value="C:cytoplasm"/>
    <property type="evidence" value="ECO:0007669"/>
    <property type="project" value="TreeGrafter"/>
</dbReference>
<dbReference type="OrthoDB" id="74183at2759"/>
<feature type="domain" description="N-end aminoacyl transferase N-terminal" evidence="5">
    <location>
        <begin position="13"/>
        <end position="108"/>
    </location>
</feature>
<dbReference type="EC" id="2.3.2.8" evidence="2"/>
<gene>
    <name evidence="7" type="ORF">I9W82_004607</name>
</gene>
<dbReference type="Pfam" id="PF04376">
    <property type="entry name" value="ATE_N"/>
    <property type="match status" value="1"/>
</dbReference>